<name>A0A195B767_9HYME</name>
<dbReference type="FunFam" id="1.10.510.10:FF:000462">
    <property type="entry name" value="Receptor tyrosine kinase"/>
    <property type="match status" value="1"/>
</dbReference>
<keyword evidence="6" id="KW-0675">Receptor</keyword>
<dbReference type="PANTHER" id="PTHR24416">
    <property type="entry name" value="TYROSINE-PROTEIN KINASE RECEPTOR"/>
    <property type="match status" value="1"/>
</dbReference>
<evidence type="ECO:0000256" key="2">
    <source>
        <dbReference type="ARBA" id="ARBA00051243"/>
    </source>
</evidence>
<dbReference type="SUPFAM" id="SSF56112">
    <property type="entry name" value="Protein kinase-like (PK-like)"/>
    <property type="match status" value="1"/>
</dbReference>
<dbReference type="STRING" id="520822.A0A195B767"/>
<evidence type="ECO:0000259" key="5">
    <source>
        <dbReference type="PROSITE" id="PS50011"/>
    </source>
</evidence>
<dbReference type="PROSITE" id="PS00107">
    <property type="entry name" value="PROTEIN_KINASE_ATP"/>
    <property type="match status" value="1"/>
</dbReference>
<dbReference type="InterPro" id="IPR000719">
    <property type="entry name" value="Prot_kinase_dom"/>
</dbReference>
<proteinExistence type="predicted"/>
<keyword evidence="6" id="KW-0418">Kinase</keyword>
<dbReference type="InterPro" id="IPR011009">
    <property type="entry name" value="Kinase-like_dom_sf"/>
</dbReference>
<dbReference type="SMART" id="SM00219">
    <property type="entry name" value="TyrKc"/>
    <property type="match status" value="1"/>
</dbReference>
<evidence type="ECO:0000256" key="4">
    <source>
        <dbReference type="SAM" id="MobiDB-lite"/>
    </source>
</evidence>
<evidence type="ECO:0000256" key="3">
    <source>
        <dbReference type="PROSITE-ProRule" id="PRU10141"/>
    </source>
</evidence>
<feature type="binding site" evidence="3">
    <location>
        <position position="674"/>
    </location>
    <ligand>
        <name>ATP</name>
        <dbReference type="ChEBI" id="CHEBI:30616"/>
    </ligand>
</feature>
<dbReference type="Gene3D" id="1.10.510.10">
    <property type="entry name" value="Transferase(Phosphotransferase) domain 1"/>
    <property type="match status" value="1"/>
</dbReference>
<dbReference type="PROSITE" id="PS50011">
    <property type="entry name" value="PROTEIN_KINASE_DOM"/>
    <property type="match status" value="1"/>
</dbReference>
<accession>A0A195B767</accession>
<feature type="region of interest" description="Disordered" evidence="4">
    <location>
        <begin position="1107"/>
        <end position="1138"/>
    </location>
</feature>
<comment type="catalytic activity">
    <reaction evidence="2">
        <text>L-tyrosyl-[protein] + ATP = O-phospho-L-tyrosyl-[protein] + ADP + H(+)</text>
        <dbReference type="Rhea" id="RHEA:10596"/>
        <dbReference type="Rhea" id="RHEA-COMP:10136"/>
        <dbReference type="Rhea" id="RHEA-COMP:20101"/>
        <dbReference type="ChEBI" id="CHEBI:15378"/>
        <dbReference type="ChEBI" id="CHEBI:30616"/>
        <dbReference type="ChEBI" id="CHEBI:46858"/>
        <dbReference type="ChEBI" id="CHEBI:61978"/>
        <dbReference type="ChEBI" id="CHEBI:456216"/>
        <dbReference type="EC" id="2.7.10.1"/>
    </reaction>
</comment>
<reference evidence="6 7" key="1">
    <citation type="submission" date="2015-09" db="EMBL/GenBank/DDBJ databases">
        <title>Atta colombica WGS genome.</title>
        <authorList>
            <person name="Nygaard S."/>
            <person name="Hu H."/>
            <person name="Boomsma J."/>
            <person name="Zhang G."/>
        </authorList>
    </citation>
    <scope>NUCLEOTIDE SEQUENCE [LARGE SCALE GENOMIC DNA]</scope>
    <source>
        <strain evidence="6">Treedump-2</strain>
        <tissue evidence="6">Whole body</tissue>
    </source>
</reference>
<evidence type="ECO:0000313" key="7">
    <source>
        <dbReference type="Proteomes" id="UP000078540"/>
    </source>
</evidence>
<dbReference type="GO" id="GO:0043235">
    <property type="term" value="C:receptor complex"/>
    <property type="evidence" value="ECO:0007669"/>
    <property type="project" value="TreeGrafter"/>
</dbReference>
<dbReference type="GO" id="GO:0005524">
    <property type="term" value="F:ATP binding"/>
    <property type="evidence" value="ECO:0007669"/>
    <property type="project" value="UniProtKB-UniRule"/>
</dbReference>
<dbReference type="InterPro" id="IPR008266">
    <property type="entry name" value="Tyr_kinase_AS"/>
</dbReference>
<comment type="subcellular location">
    <subcellularLocation>
        <location evidence="1">Membrane</location>
        <topology evidence="1">Single-pass membrane protein</topology>
    </subcellularLocation>
</comment>
<keyword evidence="7" id="KW-1185">Reference proteome</keyword>
<dbReference type="GO" id="GO:0004714">
    <property type="term" value="F:transmembrane receptor protein tyrosine kinase activity"/>
    <property type="evidence" value="ECO:0007669"/>
    <property type="project" value="UniProtKB-EC"/>
</dbReference>
<dbReference type="PANTHER" id="PTHR24416:SF617">
    <property type="entry name" value="RET ONCOGENE, ISOFORM A"/>
    <property type="match status" value="1"/>
</dbReference>
<dbReference type="InterPro" id="IPR017441">
    <property type="entry name" value="Protein_kinase_ATP_BS"/>
</dbReference>
<dbReference type="InterPro" id="IPR050122">
    <property type="entry name" value="RTK"/>
</dbReference>
<dbReference type="Pfam" id="PF07714">
    <property type="entry name" value="PK_Tyr_Ser-Thr"/>
    <property type="match status" value="1"/>
</dbReference>
<protein>
    <submittedName>
        <fullName evidence="6">Proto-oncogene tyrosine-protein kinase receptor Ret</fullName>
    </submittedName>
</protein>
<dbReference type="InterPro" id="IPR020635">
    <property type="entry name" value="Tyr_kinase_cat_dom"/>
</dbReference>
<keyword evidence="3" id="KW-0547">Nucleotide-binding</keyword>
<dbReference type="Gene3D" id="3.30.200.20">
    <property type="entry name" value="Phosphorylase Kinase, domain 1"/>
    <property type="match status" value="1"/>
</dbReference>
<dbReference type="InterPro" id="IPR055162">
    <property type="entry name" value="RET_CRD"/>
</dbReference>
<dbReference type="GO" id="GO:0007169">
    <property type="term" value="P:cell surface receptor protein tyrosine kinase signaling pathway"/>
    <property type="evidence" value="ECO:0007669"/>
    <property type="project" value="TreeGrafter"/>
</dbReference>
<organism evidence="6 7">
    <name type="scientific">Atta colombica</name>
    <dbReference type="NCBI Taxonomy" id="520822"/>
    <lineage>
        <taxon>Eukaryota</taxon>
        <taxon>Metazoa</taxon>
        <taxon>Ecdysozoa</taxon>
        <taxon>Arthropoda</taxon>
        <taxon>Hexapoda</taxon>
        <taxon>Insecta</taxon>
        <taxon>Pterygota</taxon>
        <taxon>Neoptera</taxon>
        <taxon>Endopterygota</taxon>
        <taxon>Hymenoptera</taxon>
        <taxon>Apocrita</taxon>
        <taxon>Aculeata</taxon>
        <taxon>Formicoidea</taxon>
        <taxon>Formicidae</taxon>
        <taxon>Myrmicinae</taxon>
        <taxon>Atta</taxon>
    </lineage>
</organism>
<dbReference type="Proteomes" id="UP000078540">
    <property type="component" value="Unassembled WGS sequence"/>
</dbReference>
<keyword evidence="3" id="KW-0067">ATP-binding</keyword>
<dbReference type="InterPro" id="IPR001245">
    <property type="entry name" value="Ser-Thr/Tyr_kinase_cat_dom"/>
</dbReference>
<evidence type="ECO:0000313" key="6">
    <source>
        <dbReference type="EMBL" id="KYM80341.1"/>
    </source>
</evidence>
<feature type="compositionally biased region" description="Polar residues" evidence="4">
    <location>
        <begin position="1107"/>
        <end position="1116"/>
    </location>
</feature>
<dbReference type="AlphaFoldDB" id="A0A195B767"/>
<sequence>GLYFPQSNLTLKLPYLARHDKVKLISLRTLRNDSTMPENVEYQICMPREQSVIYFRNSSDVMLRNLPKNGALNIVIKATEKNFDEAVLEIKVQPVPVKGKTINCADFVQDMCFWNTSRYKIYENQPVTMIGMFGPEAYSYVCPEFRVTRYELLNGKGYQLVDENYLVLKDADAVTSNQYSVRLLDDTSKALNITYSILPIEHHMRPDQVPSTGIFPRIITEKTLLPKSPYRVVLQVKDESLLAGYGANSVNISITLSGPVHQALTTSTPSTVATFSYPTNVKIARISPKYLRVTKPTTKPHPSITFVLNGSGAFNVTQRDGIIYVSDETKLRSEPNIVQLKLRWIGADGNATTKTLRVNLIDVPQSKNGTCGQSAQENMHTCANAETREECEKSCGIGSGVLSKGNFTDRCVWRNGNATQMSEYYSTCSPNLSYCPDNECDELELNVPHICPQDCISESDVFLAHMNSNGRGIKSGLNICTCNDLLQCTCGISFLQQGNDVPGTTRKERFDTGKLQENEVVMSGARKVLTFVLYASAASSGPCGSTCMMGVIGASLFVLIVIVGSFVMWRYRMAAKGARRECKHRVDDAANGIGILPSDYIDRGDGLLIGLDTFAAANRHLLLPKACPPDPKWEFPRSLLKIEQVLGEGEFGRVLRAKAMNIGGIPGPTTVAVKTLKEDACTSELADLLSEYQLLKEAQHPNVIRLLGACTTPQGAPVYLIIEFAEFGSLRPLQNQLPSVIKFFRGCDVRAWSSITVLTISFSEMDGLLTTNFSDNAYGVWDKFTRNFSNYLRRSRHLESENRIPAPTSLLSTSPINVSEESQCSDNALNYTITPRDILSFAWQISKGMTYLADIKLVHRDLAARNVLLATGKVCKISDFGLTRDVYEDDAYLKRSKGRVPVKWMAPESLADHVYTSKSDVWSFGVLLWELVTLGASPYPGVDVHNLYNLLKAGYRMEKPSNCSQQLYKLMVSCWHQEPGMRPSFKELTNHWEHMLEDGVEYLDLNPRIVHNQAYFASLQALDSASGSGSDQVDDETVNGILRTDTVNYLGRISSEPVTKCDKVDKLQALWQPSIASFPEEPMKSPYVNERPLSLKANHYESPIKLRNTSLTSNSENDLKTPPNERPQSYIDMQGKKSAETEDLLVFRNLDDDEKTDNNVTN</sequence>
<keyword evidence="6" id="KW-0808">Transferase</keyword>
<dbReference type="Pfam" id="PF22540">
    <property type="entry name" value="RET_CRD"/>
    <property type="match status" value="1"/>
</dbReference>
<gene>
    <name evidence="6" type="ORF">ALC53_09435</name>
</gene>
<feature type="domain" description="Protein kinase" evidence="5">
    <location>
        <begin position="640"/>
        <end position="997"/>
    </location>
</feature>
<feature type="non-terminal residue" evidence="6">
    <location>
        <position position="1"/>
    </location>
</feature>
<evidence type="ECO:0000256" key="1">
    <source>
        <dbReference type="ARBA" id="ARBA00004167"/>
    </source>
</evidence>
<dbReference type="GO" id="GO:0005886">
    <property type="term" value="C:plasma membrane"/>
    <property type="evidence" value="ECO:0007669"/>
    <property type="project" value="TreeGrafter"/>
</dbReference>
<dbReference type="EMBL" id="KQ976574">
    <property type="protein sequence ID" value="KYM80341.1"/>
    <property type="molecule type" value="Genomic_DNA"/>
</dbReference>
<dbReference type="PROSITE" id="PS00109">
    <property type="entry name" value="PROTEIN_KINASE_TYR"/>
    <property type="match status" value="1"/>
</dbReference>